<dbReference type="Proteomes" id="UP001500707">
    <property type="component" value="Unassembled WGS sequence"/>
</dbReference>
<evidence type="ECO:0000256" key="1">
    <source>
        <dbReference type="SAM" id="MobiDB-lite"/>
    </source>
</evidence>
<gene>
    <name evidence="2" type="ORF">GCM10022295_26970</name>
</gene>
<proteinExistence type="predicted"/>
<reference evidence="3" key="1">
    <citation type="journal article" date="2019" name="Int. J. Syst. Evol. Microbiol.">
        <title>The Global Catalogue of Microorganisms (GCM) 10K type strain sequencing project: providing services to taxonomists for standard genome sequencing and annotation.</title>
        <authorList>
            <consortium name="The Broad Institute Genomics Platform"/>
            <consortium name="The Broad Institute Genome Sequencing Center for Infectious Disease"/>
            <person name="Wu L."/>
            <person name="Ma J."/>
        </authorList>
    </citation>
    <scope>NUCLEOTIDE SEQUENCE [LARGE SCALE GENOMIC DNA]</scope>
    <source>
        <strain evidence="3">JCM 17656</strain>
    </source>
</reference>
<dbReference type="EMBL" id="BAABCE010000005">
    <property type="protein sequence ID" value="GAA3543686.1"/>
    <property type="molecule type" value="Genomic_DNA"/>
</dbReference>
<protein>
    <submittedName>
        <fullName evidence="2">Uncharacterized protein</fullName>
    </submittedName>
</protein>
<feature type="region of interest" description="Disordered" evidence="1">
    <location>
        <begin position="69"/>
        <end position="94"/>
    </location>
</feature>
<evidence type="ECO:0000313" key="2">
    <source>
        <dbReference type="EMBL" id="GAA3543686.1"/>
    </source>
</evidence>
<name>A0ABP6W2Z7_9ACTN</name>
<accession>A0ABP6W2Z7</accession>
<organism evidence="2 3">
    <name type="scientific">Streptomyces osmaniensis</name>
    <dbReference type="NCBI Taxonomy" id="593134"/>
    <lineage>
        <taxon>Bacteria</taxon>
        <taxon>Bacillati</taxon>
        <taxon>Actinomycetota</taxon>
        <taxon>Actinomycetes</taxon>
        <taxon>Kitasatosporales</taxon>
        <taxon>Streptomycetaceae</taxon>
        <taxon>Streptomyces</taxon>
    </lineage>
</organism>
<evidence type="ECO:0000313" key="3">
    <source>
        <dbReference type="Proteomes" id="UP001500707"/>
    </source>
</evidence>
<sequence length="94" mass="10316">MAHLHLCPEAGVADAAGGASAREPLLIPVPVKPLQGTTVRDPAREEDPLCCPECPPVGEFYPAECTTVREQSGHRRPSITSTPRASRQFRRRWE</sequence>
<comment type="caution">
    <text evidence="2">The sequence shown here is derived from an EMBL/GenBank/DDBJ whole genome shotgun (WGS) entry which is preliminary data.</text>
</comment>
<keyword evidence="3" id="KW-1185">Reference proteome</keyword>